<proteinExistence type="predicted"/>
<comment type="caution">
    <text evidence="1">The sequence shown here is derived from an EMBL/GenBank/DDBJ whole genome shotgun (WGS) entry which is preliminary data.</text>
</comment>
<evidence type="ECO:0000313" key="2">
    <source>
        <dbReference type="Proteomes" id="UP000829384"/>
    </source>
</evidence>
<keyword evidence="2" id="KW-1185">Reference proteome</keyword>
<sequence>MAIEMTHKNLCDIAVRWLKKTNSNGGPCCHVAVSEMQGGWSGEIPDAIGFRAAGYNDGAIIVEVKVSRSDFLADRNKPHRNGETLGMGKWRFYLCPEGLIKPEEVPEKWGLVYVTQRGGTKCVKGFCSEVRMSNRNDALESDAFESDRDREMFLLVKLLSRLGDIEQFNQKLREMYRIETQQQKRINELKERLDNSVSVDRKHRRKVLNFIGELQKQDWESERGAA</sequence>
<gene>
    <name evidence="1" type="ORF">H9J30_00345</name>
</gene>
<dbReference type="Proteomes" id="UP000829384">
    <property type="component" value="Unassembled WGS sequence"/>
</dbReference>
<evidence type="ECO:0000313" key="1">
    <source>
        <dbReference type="EMBL" id="MCG9962393.1"/>
    </source>
</evidence>
<protein>
    <submittedName>
        <fullName evidence="1">Adenylosuccinate synthase</fullName>
    </submittedName>
</protein>
<dbReference type="EMBL" id="JACSDI010000001">
    <property type="protein sequence ID" value="MCG9962393.1"/>
    <property type="molecule type" value="Genomic_DNA"/>
</dbReference>
<reference evidence="1 2" key="1">
    <citation type="submission" date="2020-08" db="EMBL/GenBank/DDBJ databases">
        <title>Whole genome sequence of Shewanella sp strain PS-2.</title>
        <authorList>
            <person name="Das S.K."/>
        </authorList>
    </citation>
    <scope>NUCLEOTIDE SEQUENCE [LARGE SCALE GENOMIC DNA]</scope>
    <source>
        <strain evidence="1 2">PS-2</strain>
    </source>
</reference>
<name>A0ABS9QRZ5_9GAMM</name>
<dbReference type="RefSeq" id="WP_240129203.1">
    <property type="nucleotide sequence ID" value="NZ_JACSDI010000001.1"/>
</dbReference>
<organism evidence="1 2">
    <name type="scientific">Shewanella cutis</name>
    <dbReference type="NCBI Taxonomy" id="2766780"/>
    <lineage>
        <taxon>Bacteria</taxon>
        <taxon>Pseudomonadati</taxon>
        <taxon>Pseudomonadota</taxon>
        <taxon>Gammaproteobacteria</taxon>
        <taxon>Alteromonadales</taxon>
        <taxon>Shewanellaceae</taxon>
        <taxon>Shewanella</taxon>
    </lineage>
</organism>
<accession>A0ABS9QRZ5</accession>